<evidence type="ECO:0000313" key="6">
    <source>
        <dbReference type="Proteomes" id="UP000240571"/>
    </source>
</evidence>
<accession>A0A2T4FYQ7</accession>
<comment type="caution">
    <text evidence="4">The sequence shown here is derived from an EMBL/GenBank/DDBJ whole genome shotgun (WGS) entry which is preliminary data.</text>
</comment>
<evidence type="ECO:0000313" key="3">
    <source>
        <dbReference type="EMBL" id="OCW21211.1"/>
    </source>
</evidence>
<name>A0A2T4FYQ7_9PSED</name>
<dbReference type="PIRSF" id="PIRSF018266">
    <property type="entry name" value="FecR"/>
    <property type="match status" value="1"/>
</dbReference>
<dbReference type="InterPro" id="IPR006860">
    <property type="entry name" value="FecR"/>
</dbReference>
<dbReference type="Proteomes" id="UP000095081">
    <property type="component" value="Unassembled WGS sequence"/>
</dbReference>
<reference evidence="4 6" key="2">
    <citation type="submission" date="2018-03" db="EMBL/GenBank/DDBJ databases">
        <title>Diversity of bacteria associated with corn roots inoculated with woodland soils in Canada, and Description of Pseudomonas aylmerense sp. nov.</title>
        <authorList>
            <person name="Tambong J.T."/>
            <person name="Xu R."/>
            <person name="Tchagang C."/>
        </authorList>
    </citation>
    <scope>NUCLEOTIDE SEQUENCE [LARGE SCALE GENOMIC DNA]</scope>
    <source>
        <strain evidence="4 6">S1E44</strain>
    </source>
</reference>
<keyword evidence="5" id="KW-1185">Reference proteome</keyword>
<dbReference type="InterPro" id="IPR012373">
    <property type="entry name" value="Ferrdict_sens_TM"/>
</dbReference>
<dbReference type="InterPro" id="IPR032623">
    <property type="entry name" value="FecR_N"/>
</dbReference>
<feature type="domain" description="FecR protein" evidence="1">
    <location>
        <begin position="107"/>
        <end position="186"/>
    </location>
</feature>
<dbReference type="PANTHER" id="PTHR30273">
    <property type="entry name" value="PERIPLASMIC SIGNAL SENSOR AND SIGMA FACTOR ACTIVATOR FECR-RELATED"/>
    <property type="match status" value="1"/>
</dbReference>
<dbReference type="GO" id="GO:0016989">
    <property type="term" value="F:sigma factor antagonist activity"/>
    <property type="evidence" value="ECO:0007669"/>
    <property type="project" value="TreeGrafter"/>
</dbReference>
<dbReference type="Pfam" id="PF04773">
    <property type="entry name" value="FecR"/>
    <property type="match status" value="1"/>
</dbReference>
<evidence type="ECO:0000313" key="4">
    <source>
        <dbReference type="EMBL" id="PTC28559.1"/>
    </source>
</evidence>
<evidence type="ECO:0000313" key="5">
    <source>
        <dbReference type="Proteomes" id="UP000095081"/>
    </source>
</evidence>
<dbReference type="Gene3D" id="2.60.120.1440">
    <property type="match status" value="1"/>
</dbReference>
<evidence type="ECO:0000259" key="1">
    <source>
        <dbReference type="Pfam" id="PF04773"/>
    </source>
</evidence>
<sequence length="309" mass="34196">MSSRAALEQAIEWSACLRDESLLPSERHAFEHWLQADPLNAQAWNTVQSHVQRSLAPAHDAQARRALQAPRPSRRQLLRGALAVSGLGVVTQALRQPGMPLAEFGADLRTGTGERLNTWLADGSHLVLDAQSAVDIDWRTDERRLLLRAGKIILDIHHEPRPFNISTPFGQVQGNGTRLMVAAYASFSHVWALGPDVHITTRRGAQLTLKADQGARFNDSIERLAANHSGESSWQDGWLNVQDWALGDVIAALKPYRRGVLRVSPSAAPMRVSGVFSLDHSDRALAALAQTMPLRIQRYGEWWVSVDRA</sequence>
<dbReference type="Proteomes" id="UP000240571">
    <property type="component" value="Unassembled WGS sequence"/>
</dbReference>
<gene>
    <name evidence="3" type="ORF">BBG20_24150</name>
    <name evidence="4" type="ORF">C9382_14660</name>
</gene>
<dbReference type="AlphaFoldDB" id="A0A2T4FYQ7"/>
<dbReference type="OrthoDB" id="1099576at2"/>
<feature type="domain" description="FecR N-terminal" evidence="2">
    <location>
        <begin position="8"/>
        <end position="48"/>
    </location>
</feature>
<dbReference type="RefSeq" id="WP_065907904.1">
    <property type="nucleotide sequence ID" value="NZ_MAUE01000040.1"/>
</dbReference>
<proteinExistence type="predicted"/>
<dbReference type="Pfam" id="PF16220">
    <property type="entry name" value="DUF4880"/>
    <property type="match status" value="1"/>
</dbReference>
<evidence type="ECO:0000259" key="2">
    <source>
        <dbReference type="Pfam" id="PF16220"/>
    </source>
</evidence>
<dbReference type="EMBL" id="MAUE01000040">
    <property type="protein sequence ID" value="OCW21211.1"/>
    <property type="molecule type" value="Genomic_DNA"/>
</dbReference>
<dbReference type="EMBL" id="PYWW01000033">
    <property type="protein sequence ID" value="PTC28559.1"/>
    <property type="molecule type" value="Genomic_DNA"/>
</dbReference>
<organism evidence="4 6">
    <name type="scientific">Pseudomonas aylmerensis</name>
    <dbReference type="NCBI Taxonomy" id="1869229"/>
    <lineage>
        <taxon>Bacteria</taxon>
        <taxon>Pseudomonadati</taxon>
        <taxon>Pseudomonadota</taxon>
        <taxon>Gammaproteobacteria</taxon>
        <taxon>Pseudomonadales</taxon>
        <taxon>Pseudomonadaceae</taxon>
        <taxon>Pseudomonas</taxon>
    </lineage>
</organism>
<dbReference type="PANTHER" id="PTHR30273:SF2">
    <property type="entry name" value="PROTEIN FECR"/>
    <property type="match status" value="1"/>
</dbReference>
<protein>
    <submittedName>
        <fullName evidence="4">DUF4880 domain-containing protein</fullName>
    </submittedName>
</protein>
<reference evidence="3 5" key="1">
    <citation type="submission" date="2016-06" db="EMBL/GenBank/DDBJ databases">
        <title>Draft genome sequence of Pseudomonas sp. S1E40, a novel strain antagonistic activity to fungal plant pathogen.</title>
        <authorList>
            <person name="Tambong J.T."/>
            <person name="Tchagang C."/>
            <person name="Xu R."/>
        </authorList>
    </citation>
    <scope>NUCLEOTIDE SEQUENCE [LARGE SCALE GENOMIC DNA]</scope>
    <source>
        <strain evidence="3 5">S1E40</strain>
    </source>
</reference>